<keyword evidence="5" id="KW-1185">Reference proteome</keyword>
<keyword evidence="2" id="KW-0472">Membrane</keyword>
<proteinExistence type="predicted"/>
<dbReference type="Proteomes" id="UP001403385">
    <property type="component" value="Unassembled WGS sequence"/>
</dbReference>
<feature type="region of interest" description="Disordered" evidence="1">
    <location>
        <begin position="237"/>
        <end position="257"/>
    </location>
</feature>
<sequence>MKSSDKKHKTNFENAWQDALEGGEYTPSSEVWGNIESALDEQKGFVVWKRPLAAAAAAVALLVVGYLGYRTIDQGAGPNELAYESITTIGDSATKLSQEMSAEQQPSLHTNPSGKTMMKNQNPSLARENQIVDAEEAGGRAVATTPTVEPVRTAPEPGLAQVSGDVVNPKPTTSENTTINNVQNHPHEEKSTINTLNTIAANIPSAVTAPSTTDTENKNIANGEKEVFVSSGNNALANTSKKEEEVTNTRSIKPGAEGLGSDPVYAAYDNSSVENEVLDLLEKPEGVPMEVAFNEPGLINPANDWYKNLPVAKKRKEAFEPEVFAQINLGGDRFDPNYHANGNVQNSYSKSYAPGIVGAERLPEDAANQVMNEVNEPAVSLTYGVNVGMRVAKRWVVESGVTYGNYNTKTQTSVSVSDAPHNEIIPVTMSSNAATLKSSKFVSVSSTYKVNNSYEFASIPLRAGYMILNKKINWIVKAGVTSDFFLGNEIKNEGEGTNIKSYRINSGDEDSPFRSMFFNGTVGNEVSLRLNSSYSLSLEANYKFALNSFTKDGQPFTSNPNSLGVGMVFRYFFK</sequence>
<evidence type="ECO:0000313" key="4">
    <source>
        <dbReference type="EMBL" id="MEN7548885.1"/>
    </source>
</evidence>
<dbReference type="InterPro" id="IPR025665">
    <property type="entry name" value="Beta-barrel_OMP_2"/>
</dbReference>
<reference evidence="4 5" key="1">
    <citation type="submission" date="2024-04" db="EMBL/GenBank/DDBJ databases">
        <title>Novel genus in family Flammeovirgaceae.</title>
        <authorList>
            <person name="Nguyen T.H."/>
            <person name="Vuong T.Q."/>
            <person name="Le H."/>
            <person name="Kim S.-G."/>
        </authorList>
    </citation>
    <scope>NUCLEOTIDE SEQUENCE [LARGE SCALE GENOMIC DNA]</scope>
    <source>
        <strain evidence="4 5">JCM 23209</strain>
    </source>
</reference>
<evidence type="ECO:0000256" key="1">
    <source>
        <dbReference type="SAM" id="MobiDB-lite"/>
    </source>
</evidence>
<feature type="transmembrane region" description="Helical" evidence="2">
    <location>
        <begin position="52"/>
        <end position="69"/>
    </location>
</feature>
<feature type="domain" description="Outer membrane protein beta-barrel" evidence="3">
    <location>
        <begin position="368"/>
        <end position="550"/>
    </location>
</feature>
<comment type="caution">
    <text evidence="4">The sequence shown here is derived from an EMBL/GenBank/DDBJ whole genome shotgun (WGS) entry which is preliminary data.</text>
</comment>
<protein>
    <submittedName>
        <fullName evidence="4">Outer membrane beta-barrel protein</fullName>
    </submittedName>
</protein>
<gene>
    <name evidence="4" type="ORF">AAG747_13265</name>
</gene>
<evidence type="ECO:0000259" key="3">
    <source>
        <dbReference type="Pfam" id="PF13568"/>
    </source>
</evidence>
<dbReference type="RefSeq" id="WP_346821664.1">
    <property type="nucleotide sequence ID" value="NZ_JBDKWZ010000007.1"/>
</dbReference>
<keyword evidence="2" id="KW-1133">Transmembrane helix</keyword>
<dbReference type="Pfam" id="PF13568">
    <property type="entry name" value="OMP_b-brl_2"/>
    <property type="match status" value="1"/>
</dbReference>
<dbReference type="EMBL" id="JBDKWZ010000007">
    <property type="protein sequence ID" value="MEN7548885.1"/>
    <property type="molecule type" value="Genomic_DNA"/>
</dbReference>
<dbReference type="AlphaFoldDB" id="A0AAW9SAW0"/>
<feature type="region of interest" description="Disordered" evidence="1">
    <location>
        <begin position="96"/>
        <end position="116"/>
    </location>
</feature>
<evidence type="ECO:0000313" key="5">
    <source>
        <dbReference type="Proteomes" id="UP001403385"/>
    </source>
</evidence>
<name>A0AAW9SAW0_9BACT</name>
<evidence type="ECO:0000256" key="2">
    <source>
        <dbReference type="SAM" id="Phobius"/>
    </source>
</evidence>
<keyword evidence="2" id="KW-0812">Transmembrane</keyword>
<accession>A0AAW9SAW0</accession>
<organism evidence="4 5">
    <name type="scientific">Rapidithrix thailandica</name>
    <dbReference type="NCBI Taxonomy" id="413964"/>
    <lineage>
        <taxon>Bacteria</taxon>
        <taxon>Pseudomonadati</taxon>
        <taxon>Bacteroidota</taxon>
        <taxon>Cytophagia</taxon>
        <taxon>Cytophagales</taxon>
        <taxon>Flammeovirgaceae</taxon>
        <taxon>Rapidithrix</taxon>
    </lineage>
</organism>